<proteinExistence type="predicted"/>
<comment type="caution">
    <text evidence="1">The sequence shown here is derived from an EMBL/GenBank/DDBJ whole genome shotgun (WGS) entry which is preliminary data.</text>
</comment>
<keyword evidence="2" id="KW-1185">Reference proteome</keyword>
<dbReference type="Proteomes" id="UP001160390">
    <property type="component" value="Unassembled WGS sequence"/>
</dbReference>
<accession>A0AA35PYC6</accession>
<evidence type="ECO:0000313" key="1">
    <source>
        <dbReference type="EMBL" id="CAI6088653.1"/>
    </source>
</evidence>
<protein>
    <submittedName>
        <fullName evidence="1">Uncharacterized protein</fullName>
    </submittedName>
</protein>
<dbReference type="EMBL" id="CABFNP030000852">
    <property type="protein sequence ID" value="CAI6088653.1"/>
    <property type="molecule type" value="Genomic_DNA"/>
</dbReference>
<organism evidence="1 2">
    <name type="scientific">Clonostachys chloroleuca</name>
    <dbReference type="NCBI Taxonomy" id="1926264"/>
    <lineage>
        <taxon>Eukaryota</taxon>
        <taxon>Fungi</taxon>
        <taxon>Dikarya</taxon>
        <taxon>Ascomycota</taxon>
        <taxon>Pezizomycotina</taxon>
        <taxon>Sordariomycetes</taxon>
        <taxon>Hypocreomycetidae</taxon>
        <taxon>Hypocreales</taxon>
        <taxon>Bionectriaceae</taxon>
        <taxon>Clonostachys</taxon>
    </lineage>
</organism>
<evidence type="ECO:0000313" key="2">
    <source>
        <dbReference type="Proteomes" id="UP001160390"/>
    </source>
</evidence>
<name>A0AA35PYC6_9HYPO</name>
<reference evidence="1" key="1">
    <citation type="submission" date="2023-01" db="EMBL/GenBank/DDBJ databases">
        <authorList>
            <person name="Piombo E."/>
        </authorList>
    </citation>
    <scope>NUCLEOTIDE SEQUENCE</scope>
</reference>
<gene>
    <name evidence="1" type="ORF">CCHLO57077_00016491</name>
</gene>
<sequence>MADNIWRPHGLIKDKHLEAQYLAARVTYDPDTIVHDPKEHLTLDLWSHLFQNYIFIVRDYYYYYCSSPIPSDSMNGTGCDLAIRYYSPEEAWHIPCFAGAKRASKQKLPPVSALERQAFDYCKNFLAAGPDLAVVYVYTLIGTRIRCWKCVRGDTDLTGFWGQGPTLPRTYEAYLDAGRDDHRAKIEVAFNHMRKFSPL</sequence>
<dbReference type="AlphaFoldDB" id="A0AA35PYC6"/>